<feature type="transmembrane region" description="Helical" evidence="1">
    <location>
        <begin position="66"/>
        <end position="90"/>
    </location>
</feature>
<proteinExistence type="predicted"/>
<reference evidence="2 3" key="1">
    <citation type="journal article" date="2016" name="Nat. Commun.">
        <title>Thousands of microbial genomes shed light on interconnected biogeochemical processes in an aquifer system.</title>
        <authorList>
            <person name="Anantharaman K."/>
            <person name="Brown C.T."/>
            <person name="Hug L.A."/>
            <person name="Sharon I."/>
            <person name="Castelle C.J."/>
            <person name="Probst A.J."/>
            <person name="Thomas B.C."/>
            <person name="Singh A."/>
            <person name="Wilkins M.J."/>
            <person name="Karaoz U."/>
            <person name="Brodie E.L."/>
            <person name="Williams K.H."/>
            <person name="Hubbard S.S."/>
            <person name="Banfield J.F."/>
        </authorList>
    </citation>
    <scope>NUCLEOTIDE SEQUENCE [LARGE SCALE GENOMIC DNA]</scope>
</reference>
<protein>
    <recommendedName>
        <fullName evidence="4">Yip1 domain-containing protein</fullName>
    </recommendedName>
</protein>
<accession>A0A1F7L2B5</accession>
<feature type="transmembrane region" description="Helical" evidence="1">
    <location>
        <begin position="102"/>
        <end position="127"/>
    </location>
</feature>
<feature type="transmembrane region" description="Helical" evidence="1">
    <location>
        <begin position="175"/>
        <end position="195"/>
    </location>
</feature>
<dbReference type="AlphaFoldDB" id="A0A1F7L2B5"/>
<keyword evidence="1" id="KW-1133">Transmembrane helix</keyword>
<keyword evidence="1" id="KW-0472">Membrane</keyword>
<sequence length="203" mass="24421">MDSKNVVFNLFASFIIVLRRFIFLIITPYKTMRKISMYGDYYQTITIFLMVFIYFLFAHMMRGSVIWGGFVYGVFLLLFFITTLFFYLFSHAFGSDMRYMKFIHAFSYTLLPTLIWFITNLILYIVLPPPRTMSFLGKGFSIFFIAYSVSLLVWKLILVYFAIRFSSRLGLYRIIYMFLFYLLIFVPLSLILYYFKLFRVPFI</sequence>
<dbReference type="EMBL" id="MGBR01000001">
    <property type="protein sequence ID" value="OGK74270.1"/>
    <property type="molecule type" value="Genomic_DNA"/>
</dbReference>
<evidence type="ECO:0008006" key="4">
    <source>
        <dbReference type="Google" id="ProtNLM"/>
    </source>
</evidence>
<organism evidence="2 3">
    <name type="scientific">Candidatus Roizmanbacteria bacterium RIFOXYD1_FULL_38_12</name>
    <dbReference type="NCBI Taxonomy" id="1802093"/>
    <lineage>
        <taxon>Bacteria</taxon>
        <taxon>Candidatus Roizmaniibacteriota</taxon>
    </lineage>
</organism>
<comment type="caution">
    <text evidence="2">The sequence shown here is derived from an EMBL/GenBank/DDBJ whole genome shotgun (WGS) entry which is preliminary data.</text>
</comment>
<evidence type="ECO:0000256" key="1">
    <source>
        <dbReference type="SAM" id="Phobius"/>
    </source>
</evidence>
<evidence type="ECO:0000313" key="2">
    <source>
        <dbReference type="EMBL" id="OGK74270.1"/>
    </source>
</evidence>
<feature type="transmembrane region" description="Helical" evidence="1">
    <location>
        <begin position="41"/>
        <end position="60"/>
    </location>
</feature>
<feature type="transmembrane region" description="Helical" evidence="1">
    <location>
        <begin position="139"/>
        <end position="163"/>
    </location>
</feature>
<dbReference type="Proteomes" id="UP000177050">
    <property type="component" value="Unassembled WGS sequence"/>
</dbReference>
<keyword evidence="1" id="KW-0812">Transmembrane</keyword>
<gene>
    <name evidence="2" type="ORF">A3K52_05920</name>
</gene>
<name>A0A1F7L2B5_9BACT</name>
<feature type="transmembrane region" description="Helical" evidence="1">
    <location>
        <begin position="6"/>
        <end position="29"/>
    </location>
</feature>
<evidence type="ECO:0000313" key="3">
    <source>
        <dbReference type="Proteomes" id="UP000177050"/>
    </source>
</evidence>